<evidence type="ECO:0000313" key="3">
    <source>
        <dbReference type="Proteomes" id="UP001327560"/>
    </source>
</evidence>
<proteinExistence type="predicted"/>
<organism evidence="2 3">
    <name type="scientific">Canna indica</name>
    <name type="common">Indian-shot</name>
    <dbReference type="NCBI Taxonomy" id="4628"/>
    <lineage>
        <taxon>Eukaryota</taxon>
        <taxon>Viridiplantae</taxon>
        <taxon>Streptophyta</taxon>
        <taxon>Embryophyta</taxon>
        <taxon>Tracheophyta</taxon>
        <taxon>Spermatophyta</taxon>
        <taxon>Magnoliopsida</taxon>
        <taxon>Liliopsida</taxon>
        <taxon>Zingiberales</taxon>
        <taxon>Cannaceae</taxon>
        <taxon>Canna</taxon>
    </lineage>
</organism>
<dbReference type="Proteomes" id="UP001327560">
    <property type="component" value="Chromosome 8"/>
</dbReference>
<evidence type="ECO:0000256" key="1">
    <source>
        <dbReference type="SAM" id="MobiDB-lite"/>
    </source>
</evidence>
<dbReference type="AlphaFoldDB" id="A0AAQ3KZ43"/>
<accession>A0AAQ3KZ43</accession>
<name>A0AAQ3KZ43_9LILI</name>
<sequence length="89" mass="9751">MALEGRAPSLVTHKNTTNGSGISSKSLKILQSEARQQNDCMVVKAEDDPSSILIHLAKDTEELTLFDKEIFSSVLKKWHPMPTATAVTI</sequence>
<protein>
    <submittedName>
        <fullName evidence="2">Uncharacterized protein</fullName>
    </submittedName>
</protein>
<reference evidence="2 3" key="1">
    <citation type="submission" date="2023-10" db="EMBL/GenBank/DDBJ databases">
        <title>Chromosome-scale genome assembly provides insights into flower coloration mechanisms of Canna indica.</title>
        <authorList>
            <person name="Li C."/>
        </authorList>
    </citation>
    <scope>NUCLEOTIDE SEQUENCE [LARGE SCALE GENOMIC DNA]</scope>
    <source>
        <tissue evidence="2">Flower</tissue>
    </source>
</reference>
<evidence type="ECO:0000313" key="2">
    <source>
        <dbReference type="EMBL" id="WOL17464.1"/>
    </source>
</evidence>
<dbReference type="EMBL" id="CP136897">
    <property type="protein sequence ID" value="WOL17464.1"/>
    <property type="molecule type" value="Genomic_DNA"/>
</dbReference>
<feature type="region of interest" description="Disordered" evidence="1">
    <location>
        <begin position="1"/>
        <end position="24"/>
    </location>
</feature>
<keyword evidence="3" id="KW-1185">Reference proteome</keyword>
<gene>
    <name evidence="2" type="ORF">Cni_G26256</name>
</gene>
<feature type="compositionally biased region" description="Polar residues" evidence="1">
    <location>
        <begin position="12"/>
        <end position="24"/>
    </location>
</feature>